<dbReference type="GO" id="GO:0003700">
    <property type="term" value="F:DNA-binding transcription factor activity"/>
    <property type="evidence" value="ECO:0007669"/>
    <property type="project" value="TreeGrafter"/>
</dbReference>
<dbReference type="Gene3D" id="1.10.357.10">
    <property type="entry name" value="Tetracycline Repressor, domain 2"/>
    <property type="match status" value="1"/>
</dbReference>
<dbReference type="PROSITE" id="PS50977">
    <property type="entry name" value="HTH_TETR_2"/>
    <property type="match status" value="1"/>
</dbReference>
<evidence type="ECO:0000313" key="6">
    <source>
        <dbReference type="EMBL" id="GEO15871.1"/>
    </source>
</evidence>
<dbReference type="FunFam" id="1.10.10.60:FF:000141">
    <property type="entry name" value="TetR family transcriptional regulator"/>
    <property type="match status" value="1"/>
</dbReference>
<dbReference type="PANTHER" id="PTHR30055:SF146">
    <property type="entry name" value="HTH-TYPE TRANSCRIPTIONAL DUAL REGULATOR CECR"/>
    <property type="match status" value="1"/>
</dbReference>
<dbReference type="SUPFAM" id="SSF48498">
    <property type="entry name" value="Tetracyclin repressor-like, C-terminal domain"/>
    <property type="match status" value="1"/>
</dbReference>
<evidence type="ECO:0000256" key="3">
    <source>
        <dbReference type="ARBA" id="ARBA00023163"/>
    </source>
</evidence>
<dbReference type="InterPro" id="IPR050109">
    <property type="entry name" value="HTH-type_TetR-like_transc_reg"/>
</dbReference>
<keyword evidence="7" id="KW-1185">Reference proteome</keyword>
<proteinExistence type="predicted"/>
<dbReference type="SUPFAM" id="SSF46689">
    <property type="entry name" value="Homeodomain-like"/>
    <property type="match status" value="1"/>
</dbReference>
<dbReference type="PANTHER" id="PTHR30055">
    <property type="entry name" value="HTH-TYPE TRANSCRIPTIONAL REGULATOR RUTR"/>
    <property type="match status" value="1"/>
</dbReference>
<dbReference type="InterPro" id="IPR039536">
    <property type="entry name" value="TetR_C_Proteobacteria"/>
</dbReference>
<dbReference type="Pfam" id="PF14246">
    <property type="entry name" value="TetR_C_7"/>
    <property type="match status" value="1"/>
</dbReference>
<evidence type="ECO:0000256" key="2">
    <source>
        <dbReference type="ARBA" id="ARBA00023125"/>
    </source>
</evidence>
<protein>
    <recommendedName>
        <fullName evidence="5">HTH tetR-type domain-containing protein</fullName>
    </recommendedName>
</protein>
<dbReference type="EMBL" id="BJYU01000050">
    <property type="protein sequence ID" value="GEO15871.1"/>
    <property type="molecule type" value="Genomic_DNA"/>
</dbReference>
<dbReference type="Proteomes" id="UP000321085">
    <property type="component" value="Unassembled WGS sequence"/>
</dbReference>
<dbReference type="InterPro" id="IPR009057">
    <property type="entry name" value="Homeodomain-like_sf"/>
</dbReference>
<accession>A0A512BV89</accession>
<feature type="DNA-binding region" description="H-T-H motif" evidence="4">
    <location>
        <begin position="42"/>
        <end position="61"/>
    </location>
</feature>
<keyword evidence="2 4" id="KW-0238">DNA-binding</keyword>
<dbReference type="InterPro" id="IPR036271">
    <property type="entry name" value="Tet_transcr_reg_TetR-rel_C_sf"/>
</dbReference>
<dbReference type="Pfam" id="PF00440">
    <property type="entry name" value="TetR_N"/>
    <property type="match status" value="1"/>
</dbReference>
<dbReference type="GO" id="GO:0000976">
    <property type="term" value="F:transcription cis-regulatory region binding"/>
    <property type="evidence" value="ECO:0007669"/>
    <property type="project" value="TreeGrafter"/>
</dbReference>
<evidence type="ECO:0000256" key="1">
    <source>
        <dbReference type="ARBA" id="ARBA00023015"/>
    </source>
</evidence>
<name>A0A512BV89_9HYPH</name>
<dbReference type="RefSeq" id="WP_162815791.1">
    <property type="nucleotide sequence ID" value="NZ_BJYU01000050.1"/>
</dbReference>
<comment type="caution">
    <text evidence="6">The sequence shown here is derived from an EMBL/GenBank/DDBJ whole genome shotgun (WGS) entry which is preliminary data.</text>
</comment>
<organism evidence="6 7">
    <name type="scientific">Microvirga aerophila</name>
    <dbReference type="NCBI Taxonomy" id="670291"/>
    <lineage>
        <taxon>Bacteria</taxon>
        <taxon>Pseudomonadati</taxon>
        <taxon>Pseudomonadota</taxon>
        <taxon>Alphaproteobacteria</taxon>
        <taxon>Hyphomicrobiales</taxon>
        <taxon>Methylobacteriaceae</taxon>
        <taxon>Microvirga</taxon>
    </lineage>
</organism>
<dbReference type="Gene3D" id="1.10.10.60">
    <property type="entry name" value="Homeodomain-like"/>
    <property type="match status" value="1"/>
</dbReference>
<dbReference type="InterPro" id="IPR023772">
    <property type="entry name" value="DNA-bd_HTH_TetR-type_CS"/>
</dbReference>
<keyword evidence="1" id="KW-0805">Transcription regulation</keyword>
<dbReference type="PROSITE" id="PS01081">
    <property type="entry name" value="HTH_TETR_1"/>
    <property type="match status" value="1"/>
</dbReference>
<sequence>MHGNIPPAGDGRTADLRSILKKRQILDGARQVFLLNGYAEASMDEIAVQAGVSKGTLYNHFDSKDDLFRSLIGAEAGCIIRELPSPDLEDPNSAAALRQIGIAILKVMEAPATVATLRLVIGALGRFPRLGEEFFTQTLGPTVERIAEYLDIHVAAGSIQIQDTHSTAEQFARWCLAHAMERVLMPNPPCQMEADCSAWVEQVLRALSISTGTHKHV</sequence>
<evidence type="ECO:0000259" key="5">
    <source>
        <dbReference type="PROSITE" id="PS50977"/>
    </source>
</evidence>
<reference evidence="6 7" key="1">
    <citation type="submission" date="2019-07" db="EMBL/GenBank/DDBJ databases">
        <title>Whole genome shotgun sequence of Microvirga aerophila NBRC 106136.</title>
        <authorList>
            <person name="Hosoyama A."/>
            <person name="Uohara A."/>
            <person name="Ohji S."/>
            <person name="Ichikawa N."/>
        </authorList>
    </citation>
    <scope>NUCLEOTIDE SEQUENCE [LARGE SCALE GENOMIC DNA]</scope>
    <source>
        <strain evidence="6 7">NBRC 106136</strain>
    </source>
</reference>
<keyword evidence="3" id="KW-0804">Transcription</keyword>
<dbReference type="InterPro" id="IPR001647">
    <property type="entry name" value="HTH_TetR"/>
</dbReference>
<dbReference type="AlphaFoldDB" id="A0A512BV89"/>
<evidence type="ECO:0000256" key="4">
    <source>
        <dbReference type="PROSITE-ProRule" id="PRU00335"/>
    </source>
</evidence>
<dbReference type="PRINTS" id="PR00455">
    <property type="entry name" value="HTHTETR"/>
</dbReference>
<evidence type="ECO:0000313" key="7">
    <source>
        <dbReference type="Proteomes" id="UP000321085"/>
    </source>
</evidence>
<gene>
    <name evidence="6" type="ORF">MAE02_35670</name>
</gene>
<feature type="domain" description="HTH tetR-type" evidence="5">
    <location>
        <begin position="19"/>
        <end position="79"/>
    </location>
</feature>